<dbReference type="KEGG" id="svu:B1H20_04585"/>
<evidence type="ECO:0000313" key="3">
    <source>
        <dbReference type="Proteomes" id="UP000192445"/>
    </source>
</evidence>
<evidence type="ECO:0000256" key="1">
    <source>
        <dbReference type="SAM" id="MobiDB-lite"/>
    </source>
</evidence>
<accession>A0A1V0U686</accession>
<sequence>MHRSMDEPTGAAGAPAARSHPAPARTWAPPLAEAGAQPPDPAVLGALLLRHGWQRRGGAPGRYGRWTPPGATDAAGGLLVPESAAFPDSAELMEEALAALARSPAPSARDILVSLAVPGDEIRWRREIPESAAAAAGASGWTEAEELRSAARQILLAGALAARGRAGYHGARHRRKARAALDEVLLGPGADGRALTAYLPAASGRAIAVRLCHALHATREAVDYQRATGSMDAFDSAVAAGAGRELTEALITLVRGCEGARVDLRWAPAAGAPDGCPARPGPVEFSPGDLPALRAAGARYLRDEPAVRVRLTGAVVRLRRSGPRGAGIVRLRVLAGAEVGHVRAELDEEAYRIAGHAHLVGLPLRLEGRLESRGGFRRLTGASQVAPVQVDEAERDRLMKALQENVDFFEEACAGEES</sequence>
<dbReference type="STRING" id="1935.B1H20_04585"/>
<dbReference type="RefSeq" id="WP_083192139.1">
    <property type="nucleotide sequence ID" value="NZ_CP020570.1"/>
</dbReference>
<feature type="region of interest" description="Disordered" evidence="1">
    <location>
        <begin position="1"/>
        <end position="39"/>
    </location>
</feature>
<name>A0A1V0U686_STRVN</name>
<gene>
    <name evidence="2" type="ORF">B1H20_04585</name>
</gene>
<dbReference type="EMBL" id="CP020570">
    <property type="protein sequence ID" value="ARF60755.1"/>
    <property type="molecule type" value="Genomic_DNA"/>
</dbReference>
<dbReference type="AlphaFoldDB" id="A0A1V0U686"/>
<evidence type="ECO:0000313" key="2">
    <source>
        <dbReference type="EMBL" id="ARF60755.1"/>
    </source>
</evidence>
<protein>
    <submittedName>
        <fullName evidence="2">Uncharacterized protein</fullName>
    </submittedName>
</protein>
<dbReference type="Proteomes" id="UP000192445">
    <property type="component" value="Chromosome"/>
</dbReference>
<proteinExistence type="predicted"/>
<feature type="compositionally biased region" description="Low complexity" evidence="1">
    <location>
        <begin position="8"/>
        <end position="26"/>
    </location>
</feature>
<reference evidence="2 3" key="1">
    <citation type="submission" date="2017-03" db="EMBL/GenBank/DDBJ databases">
        <title>Complete Genome Sequence of a natural compounds producer, Streptomyces violaceus S21.</title>
        <authorList>
            <person name="Zhong C."/>
            <person name="Zhao Z."/>
            <person name="Fu J."/>
            <person name="Zong G."/>
            <person name="Qin R."/>
            <person name="Cao G."/>
        </authorList>
    </citation>
    <scope>NUCLEOTIDE SEQUENCE [LARGE SCALE GENOMIC DNA]</scope>
    <source>
        <strain evidence="2 3">S21</strain>
    </source>
</reference>
<dbReference type="OrthoDB" id="4331634at2"/>
<organism evidence="2 3">
    <name type="scientific">Streptomyces violaceoruber</name>
    <dbReference type="NCBI Taxonomy" id="1935"/>
    <lineage>
        <taxon>Bacteria</taxon>
        <taxon>Bacillati</taxon>
        <taxon>Actinomycetota</taxon>
        <taxon>Actinomycetes</taxon>
        <taxon>Kitasatosporales</taxon>
        <taxon>Streptomycetaceae</taxon>
        <taxon>Streptomyces</taxon>
        <taxon>Streptomyces violaceoruber group</taxon>
    </lineage>
</organism>